<protein>
    <submittedName>
        <fullName evidence="2">Uncharacterized protein</fullName>
    </submittedName>
</protein>
<proteinExistence type="predicted"/>
<feature type="transmembrane region" description="Helical" evidence="1">
    <location>
        <begin position="68"/>
        <end position="86"/>
    </location>
</feature>
<feature type="transmembrane region" description="Helical" evidence="1">
    <location>
        <begin position="12"/>
        <end position="35"/>
    </location>
</feature>
<evidence type="ECO:0000313" key="3">
    <source>
        <dbReference type="Proteomes" id="UP000177103"/>
    </source>
</evidence>
<keyword evidence="1" id="KW-0472">Membrane</keyword>
<keyword evidence="1" id="KW-1133">Transmembrane helix</keyword>
<accession>A0A1G1WB52</accession>
<organism evidence="2 3">
    <name type="scientific">Candidatus Woykebacteria bacterium RBG_13_40_7b</name>
    <dbReference type="NCBI Taxonomy" id="1802594"/>
    <lineage>
        <taxon>Bacteria</taxon>
        <taxon>Candidatus Woykeibacteriota</taxon>
    </lineage>
</organism>
<sequence length="89" mass="9935">MLHKLSFLKPSVGKILLALLIWFVLWIVFSLFFGICIYGDCMSGTGDFGPCCGKLRSEVAGFLYSFQIFYPVVAYVVSSLFITIAAKKH</sequence>
<dbReference type="Proteomes" id="UP000177103">
    <property type="component" value="Unassembled WGS sequence"/>
</dbReference>
<evidence type="ECO:0000256" key="1">
    <source>
        <dbReference type="SAM" id="Phobius"/>
    </source>
</evidence>
<reference evidence="2 3" key="1">
    <citation type="journal article" date="2016" name="Nat. Commun.">
        <title>Thousands of microbial genomes shed light on interconnected biogeochemical processes in an aquifer system.</title>
        <authorList>
            <person name="Anantharaman K."/>
            <person name="Brown C.T."/>
            <person name="Hug L.A."/>
            <person name="Sharon I."/>
            <person name="Castelle C.J."/>
            <person name="Probst A.J."/>
            <person name="Thomas B.C."/>
            <person name="Singh A."/>
            <person name="Wilkins M.J."/>
            <person name="Karaoz U."/>
            <person name="Brodie E.L."/>
            <person name="Williams K.H."/>
            <person name="Hubbard S.S."/>
            <person name="Banfield J.F."/>
        </authorList>
    </citation>
    <scope>NUCLEOTIDE SEQUENCE [LARGE SCALE GENOMIC DNA]</scope>
</reference>
<comment type="caution">
    <text evidence="2">The sequence shown here is derived from an EMBL/GenBank/DDBJ whole genome shotgun (WGS) entry which is preliminary data.</text>
</comment>
<gene>
    <name evidence="2" type="ORF">A2Y57_01135</name>
</gene>
<evidence type="ECO:0000313" key="2">
    <source>
        <dbReference type="EMBL" id="OGY24903.1"/>
    </source>
</evidence>
<dbReference type="AlphaFoldDB" id="A0A1G1WB52"/>
<name>A0A1G1WB52_9BACT</name>
<keyword evidence="1" id="KW-0812">Transmembrane</keyword>
<dbReference type="EMBL" id="MHCQ01000007">
    <property type="protein sequence ID" value="OGY24903.1"/>
    <property type="molecule type" value="Genomic_DNA"/>
</dbReference>